<name>A0A840HTJ0_9SPHN</name>
<keyword evidence="2" id="KW-1185">Reference proteome</keyword>
<protein>
    <submittedName>
        <fullName evidence="1">Cell division protein ZapA</fullName>
    </submittedName>
</protein>
<reference evidence="1 2" key="1">
    <citation type="submission" date="2020-08" db="EMBL/GenBank/DDBJ databases">
        <title>Genomic Encyclopedia of Type Strains, Phase IV (KMG-IV): sequencing the most valuable type-strain genomes for metagenomic binning, comparative biology and taxonomic classification.</title>
        <authorList>
            <person name="Goeker M."/>
        </authorList>
    </citation>
    <scope>NUCLEOTIDE SEQUENCE [LARGE SCALE GENOMIC DNA]</scope>
    <source>
        <strain evidence="1 2">DSM 7465</strain>
    </source>
</reference>
<keyword evidence="1" id="KW-0131">Cell cycle</keyword>
<proteinExistence type="predicted"/>
<dbReference type="Gene3D" id="3.30.160.880">
    <property type="entry name" value="Cell division protein ZapA protomer, N-terminal domain"/>
    <property type="match status" value="1"/>
</dbReference>
<accession>A0A840HTJ0</accession>
<dbReference type="EMBL" id="JACHOV010000006">
    <property type="protein sequence ID" value="MBB4641502.1"/>
    <property type="molecule type" value="Genomic_DNA"/>
</dbReference>
<dbReference type="InterPro" id="IPR042233">
    <property type="entry name" value="Cell_div_ZapA_N"/>
</dbReference>
<gene>
    <name evidence="1" type="ORF">HNQ99_001811</name>
</gene>
<evidence type="ECO:0000313" key="2">
    <source>
        <dbReference type="Proteomes" id="UP000575068"/>
    </source>
</evidence>
<keyword evidence="1" id="KW-0132">Cell division</keyword>
<organism evidence="1 2">
    <name type="scientific">Rhizorhapis suberifaciens</name>
    <name type="common">corky root of lettuce</name>
    <dbReference type="NCBI Taxonomy" id="13656"/>
    <lineage>
        <taxon>Bacteria</taxon>
        <taxon>Pseudomonadati</taxon>
        <taxon>Pseudomonadota</taxon>
        <taxon>Alphaproteobacteria</taxon>
        <taxon>Sphingomonadales</taxon>
        <taxon>Sphingomonadaceae</taxon>
        <taxon>Rhizorhapis</taxon>
    </lineage>
</organism>
<comment type="caution">
    <text evidence="1">The sequence shown here is derived from an EMBL/GenBank/DDBJ whole genome shotgun (WGS) entry which is preliminary data.</text>
</comment>
<dbReference type="GO" id="GO:0051301">
    <property type="term" value="P:cell division"/>
    <property type="evidence" value="ECO:0007669"/>
    <property type="project" value="UniProtKB-KW"/>
</dbReference>
<evidence type="ECO:0000313" key="1">
    <source>
        <dbReference type="EMBL" id="MBB4641502.1"/>
    </source>
</evidence>
<dbReference type="InterPro" id="IPR036192">
    <property type="entry name" value="Cell_div_ZapA-like_sf"/>
</dbReference>
<dbReference type="RefSeq" id="WP_184475316.1">
    <property type="nucleotide sequence ID" value="NZ_JACHOV010000006.1"/>
</dbReference>
<dbReference type="Pfam" id="PF05164">
    <property type="entry name" value="ZapA"/>
    <property type="match status" value="1"/>
</dbReference>
<sequence length="107" mass="11535">MAEVSLPIGGRSYVITCRDGDEARLQHLATLVDAKTQDARRAVPGLTEVRQLLFAALFLADELNDIRTGELPAHSPAPDPRLSDALEKLADRMESVVSRLAASPQSA</sequence>
<dbReference type="AlphaFoldDB" id="A0A840HTJ0"/>
<dbReference type="SUPFAM" id="SSF102829">
    <property type="entry name" value="Cell division protein ZapA-like"/>
    <property type="match status" value="1"/>
</dbReference>
<dbReference type="InterPro" id="IPR007838">
    <property type="entry name" value="Cell_div_ZapA-like"/>
</dbReference>
<dbReference type="Proteomes" id="UP000575068">
    <property type="component" value="Unassembled WGS sequence"/>
</dbReference>